<evidence type="ECO:0000313" key="1">
    <source>
        <dbReference type="EMBL" id="ATQ41202.1"/>
    </source>
</evidence>
<reference evidence="1 2" key="1">
    <citation type="submission" date="2017-10" db="EMBL/GenBank/DDBJ databases">
        <title>Genome sequence of Caulobacter mirabilis FWC38.</title>
        <authorList>
            <person name="Fiebig A."/>
            <person name="Crosson S."/>
        </authorList>
    </citation>
    <scope>NUCLEOTIDE SEQUENCE [LARGE SCALE GENOMIC DNA]</scope>
    <source>
        <strain evidence="1 2">FWC 38</strain>
    </source>
</reference>
<dbReference type="SUPFAM" id="SSF54637">
    <property type="entry name" value="Thioesterase/thiol ester dehydrase-isomerase"/>
    <property type="match status" value="1"/>
</dbReference>
<dbReference type="InterPro" id="IPR029069">
    <property type="entry name" value="HotDog_dom_sf"/>
</dbReference>
<dbReference type="EMBL" id="CP024201">
    <property type="protein sequence ID" value="ATQ41202.1"/>
    <property type="molecule type" value="Genomic_DNA"/>
</dbReference>
<dbReference type="KEGG" id="cmb:CSW64_01635"/>
<dbReference type="AlphaFoldDB" id="A0A2D2AT58"/>
<sequence length="84" mass="8593">MTQAASLAGRLEQALADAAGGDGRPVSPVSFTLDYGAAGEIGEATFAARVDRATRSLVFVHGEAVLADGRRLASASGVFRVKET</sequence>
<evidence type="ECO:0008006" key="3">
    <source>
        <dbReference type="Google" id="ProtNLM"/>
    </source>
</evidence>
<organism evidence="1 2">
    <name type="scientific">Caulobacter mirabilis</name>
    <dbReference type="NCBI Taxonomy" id="69666"/>
    <lineage>
        <taxon>Bacteria</taxon>
        <taxon>Pseudomonadati</taxon>
        <taxon>Pseudomonadota</taxon>
        <taxon>Alphaproteobacteria</taxon>
        <taxon>Caulobacterales</taxon>
        <taxon>Caulobacteraceae</taxon>
        <taxon>Caulobacter</taxon>
    </lineage>
</organism>
<evidence type="ECO:0000313" key="2">
    <source>
        <dbReference type="Proteomes" id="UP000228945"/>
    </source>
</evidence>
<dbReference type="Gene3D" id="3.10.129.10">
    <property type="entry name" value="Hotdog Thioesterase"/>
    <property type="match status" value="1"/>
</dbReference>
<name>A0A2D2AT58_9CAUL</name>
<dbReference type="Proteomes" id="UP000228945">
    <property type="component" value="Chromosome"/>
</dbReference>
<gene>
    <name evidence="1" type="ORF">CSW64_01635</name>
</gene>
<proteinExistence type="predicted"/>
<keyword evidence="2" id="KW-1185">Reference proteome</keyword>
<dbReference type="OrthoDB" id="7190921at2"/>
<dbReference type="RefSeq" id="WP_099620459.1">
    <property type="nucleotide sequence ID" value="NZ_CP024201.1"/>
</dbReference>
<accession>A0A2D2AT58</accession>
<protein>
    <recommendedName>
        <fullName evidence="3">Thioesterase domain-containing protein</fullName>
    </recommendedName>
</protein>